<feature type="domain" description="Glycosyltransferase RgtA/B/C/D-like" evidence="9">
    <location>
        <begin position="71"/>
        <end position="222"/>
    </location>
</feature>
<dbReference type="EMBL" id="LCNH01000035">
    <property type="protein sequence ID" value="KKU49499.1"/>
    <property type="molecule type" value="Genomic_DNA"/>
</dbReference>
<dbReference type="Proteomes" id="UP000034873">
    <property type="component" value="Unassembled WGS sequence"/>
</dbReference>
<feature type="transmembrane region" description="Helical" evidence="8">
    <location>
        <begin position="111"/>
        <end position="130"/>
    </location>
</feature>
<feature type="transmembrane region" description="Helical" evidence="8">
    <location>
        <begin position="87"/>
        <end position="104"/>
    </location>
</feature>
<dbReference type="PANTHER" id="PTHR33908:SF3">
    <property type="entry name" value="UNDECAPRENYL PHOSPHATE-ALPHA-4-AMINO-4-DEOXY-L-ARABINOSE ARABINOSYL TRANSFERASE"/>
    <property type="match status" value="1"/>
</dbReference>
<evidence type="ECO:0000256" key="5">
    <source>
        <dbReference type="ARBA" id="ARBA00022692"/>
    </source>
</evidence>
<dbReference type="GO" id="GO:0005886">
    <property type="term" value="C:plasma membrane"/>
    <property type="evidence" value="ECO:0007669"/>
    <property type="project" value="UniProtKB-SubCell"/>
</dbReference>
<dbReference type="AlphaFoldDB" id="A0A0G1QXA6"/>
<keyword evidence="7 8" id="KW-0472">Membrane</keyword>
<sequence>MKAVNPEKILFIVLLLVTVLLRFPSLSYSDYISDEPGTFFYRGGKKNPEMTISQFILTQRKGPLQLFVGYIPYSVVGDYRNELAQRLPFALFGAAAMVVFYFLIKKLTGNFYVAFVSAFLLGTNGLIVAYSRIAQYQNLNLFFSFASLYFFADLLDRKKNALRSSVLGTAMFGLSFLAHWDAIYILLPILYFLVRFAKRHGLTMKFVVINMFVGGLIVLPFLVPYILTYLHLPANADYAEGIYGLADKFKNRDELKYFLVYNPFLTFWLYAVGTAIALGACRRSYAMYYLTTLRAQLWLRIPSALFFIAILGFLFTQSYLLFVDHKVEYPVEDEKVLFWETDQMVQQDNIRHKTGFTHKRFWNQINNFINDQNSVNSETCGYITNEDKTLAKFYMDADANDTAQCFYAISIKRPLSLAYDHKLSNIKNKSTVKTFENASGEVMVRIYKGYSENQLEGQ</sequence>
<evidence type="ECO:0000256" key="7">
    <source>
        <dbReference type="ARBA" id="ARBA00023136"/>
    </source>
</evidence>
<evidence type="ECO:0000256" key="2">
    <source>
        <dbReference type="ARBA" id="ARBA00022475"/>
    </source>
</evidence>
<organism evidence="10 11">
    <name type="scientific">candidate division WWE3 bacterium GW2011_GWC1_47_10</name>
    <dbReference type="NCBI Taxonomy" id="1619122"/>
    <lineage>
        <taxon>Bacteria</taxon>
        <taxon>Katanobacteria</taxon>
    </lineage>
</organism>
<keyword evidence="4 10" id="KW-0808">Transferase</keyword>
<evidence type="ECO:0000256" key="8">
    <source>
        <dbReference type="SAM" id="Phobius"/>
    </source>
</evidence>
<evidence type="ECO:0000256" key="1">
    <source>
        <dbReference type="ARBA" id="ARBA00004651"/>
    </source>
</evidence>
<dbReference type="Pfam" id="PF13231">
    <property type="entry name" value="PMT_2"/>
    <property type="match status" value="1"/>
</dbReference>
<feature type="transmembrane region" description="Helical" evidence="8">
    <location>
        <begin position="167"/>
        <end position="194"/>
    </location>
</feature>
<accession>A0A0G1QXA6</accession>
<evidence type="ECO:0000256" key="4">
    <source>
        <dbReference type="ARBA" id="ARBA00022679"/>
    </source>
</evidence>
<proteinExistence type="predicted"/>
<dbReference type="PANTHER" id="PTHR33908">
    <property type="entry name" value="MANNOSYLTRANSFERASE YKCB-RELATED"/>
    <property type="match status" value="1"/>
</dbReference>
<evidence type="ECO:0000313" key="10">
    <source>
        <dbReference type="EMBL" id="KKU49499.1"/>
    </source>
</evidence>
<keyword evidence="6 8" id="KW-1133">Transmembrane helix</keyword>
<protein>
    <submittedName>
        <fullName evidence="10">Glycosyl transferase family 39</fullName>
    </submittedName>
</protein>
<dbReference type="GO" id="GO:0016763">
    <property type="term" value="F:pentosyltransferase activity"/>
    <property type="evidence" value="ECO:0007669"/>
    <property type="project" value="TreeGrafter"/>
</dbReference>
<reference evidence="10 11" key="1">
    <citation type="journal article" date="2015" name="Nature">
        <title>rRNA introns, odd ribosomes, and small enigmatic genomes across a large radiation of phyla.</title>
        <authorList>
            <person name="Brown C.T."/>
            <person name="Hug L.A."/>
            <person name="Thomas B.C."/>
            <person name="Sharon I."/>
            <person name="Castelle C.J."/>
            <person name="Singh A."/>
            <person name="Wilkins M.J."/>
            <person name="Williams K.H."/>
            <person name="Banfield J.F."/>
        </authorList>
    </citation>
    <scope>NUCLEOTIDE SEQUENCE [LARGE SCALE GENOMIC DNA]</scope>
</reference>
<evidence type="ECO:0000256" key="6">
    <source>
        <dbReference type="ARBA" id="ARBA00022989"/>
    </source>
</evidence>
<evidence type="ECO:0000259" key="9">
    <source>
        <dbReference type="Pfam" id="PF13231"/>
    </source>
</evidence>
<comment type="caution">
    <text evidence="10">The sequence shown here is derived from an EMBL/GenBank/DDBJ whole genome shotgun (WGS) entry which is preliminary data.</text>
</comment>
<dbReference type="InterPro" id="IPR050297">
    <property type="entry name" value="LipidA_mod_glycosyltrf_83"/>
</dbReference>
<keyword evidence="2" id="KW-1003">Cell membrane</keyword>
<keyword evidence="3" id="KW-0328">Glycosyltransferase</keyword>
<evidence type="ECO:0000256" key="3">
    <source>
        <dbReference type="ARBA" id="ARBA00022676"/>
    </source>
</evidence>
<dbReference type="InterPro" id="IPR038731">
    <property type="entry name" value="RgtA/B/C-like"/>
</dbReference>
<comment type="subcellular location">
    <subcellularLocation>
        <location evidence="1">Cell membrane</location>
        <topology evidence="1">Multi-pass membrane protein</topology>
    </subcellularLocation>
</comment>
<dbReference type="GO" id="GO:0010041">
    <property type="term" value="P:response to iron(III) ion"/>
    <property type="evidence" value="ECO:0007669"/>
    <property type="project" value="TreeGrafter"/>
</dbReference>
<dbReference type="STRING" id="1619122.UX73_C0035G0007"/>
<evidence type="ECO:0000313" key="11">
    <source>
        <dbReference type="Proteomes" id="UP000034873"/>
    </source>
</evidence>
<dbReference type="GO" id="GO:0009103">
    <property type="term" value="P:lipopolysaccharide biosynthetic process"/>
    <property type="evidence" value="ECO:0007669"/>
    <property type="project" value="UniProtKB-ARBA"/>
</dbReference>
<feature type="transmembrane region" description="Helical" evidence="8">
    <location>
        <begin position="206"/>
        <end position="227"/>
    </location>
</feature>
<gene>
    <name evidence="10" type="ORF">UX73_C0035G0007</name>
</gene>
<feature type="transmembrane region" description="Helical" evidence="8">
    <location>
        <begin position="297"/>
        <end position="316"/>
    </location>
</feature>
<feature type="transmembrane region" description="Helical" evidence="8">
    <location>
        <begin position="258"/>
        <end position="277"/>
    </location>
</feature>
<name>A0A0G1QXA6_UNCKA</name>
<keyword evidence="5 8" id="KW-0812">Transmembrane</keyword>